<dbReference type="InterPro" id="IPR002347">
    <property type="entry name" value="SDR_fam"/>
</dbReference>
<dbReference type="EMBL" id="JAHMHR010000073">
    <property type="protein sequence ID" value="KAK1658448.1"/>
    <property type="molecule type" value="Genomic_DNA"/>
</dbReference>
<sequence>MYIKRPRRYMKRGYIGSMSRFEINDEDLAGLKDKAVLVTGGSSGIGLGTVNLLLSLGARVTNVDLSLPKSSEPGEPSPIDSRLTFEPCNVCDWQALRGVFTRTVEREGRIDAVFANAGVGARTRFIDDEIDDVDGELKAPDLSCVETNLLSVISTVKLAVHHMRKQKTGGSIVLTASVSSWSRFKAVDYTTSKHAVLGLMRSLIPHLEELPVPIRLNSLAPNWTKSGIVNEEMVSLTGLALNTPEHVARSAALLMSNNNRNGEVIFIDGGKYWEIEEALGGAGVGSFVGPSLPAGSDQGSDWDRYLEFSRRMNLALKGL</sequence>
<dbReference type="Gene3D" id="3.40.50.720">
    <property type="entry name" value="NAD(P)-binding Rossmann-like Domain"/>
    <property type="match status" value="1"/>
</dbReference>
<reference evidence="3" key="1">
    <citation type="submission" date="2021-06" db="EMBL/GenBank/DDBJ databases">
        <title>Comparative genomics, transcriptomics and evolutionary studies reveal genomic signatures of adaptation to plant cell wall in hemibiotrophic fungi.</title>
        <authorList>
            <consortium name="DOE Joint Genome Institute"/>
            <person name="Baroncelli R."/>
            <person name="Diaz J.F."/>
            <person name="Benocci T."/>
            <person name="Peng M."/>
            <person name="Battaglia E."/>
            <person name="Haridas S."/>
            <person name="Andreopoulos W."/>
            <person name="Labutti K."/>
            <person name="Pangilinan J."/>
            <person name="Floch G.L."/>
            <person name="Makela M.R."/>
            <person name="Henrissat B."/>
            <person name="Grigoriev I.V."/>
            <person name="Crouch J.A."/>
            <person name="De Vries R.P."/>
            <person name="Sukno S.A."/>
            <person name="Thon M.R."/>
        </authorList>
    </citation>
    <scope>NUCLEOTIDE SEQUENCE</scope>
    <source>
        <strain evidence="3">CBS 193.32</strain>
    </source>
</reference>
<dbReference type="GeneID" id="85460805"/>
<comment type="similarity">
    <text evidence="1">Belongs to the short-chain dehydrogenases/reductases (SDR) family.</text>
</comment>
<gene>
    <name evidence="3" type="ORF">BDP55DRAFT_682654</name>
</gene>
<dbReference type="RefSeq" id="XP_060423212.1">
    <property type="nucleotide sequence ID" value="XM_060576279.1"/>
</dbReference>
<proteinExistence type="inferred from homology"/>
<evidence type="ECO:0000313" key="3">
    <source>
        <dbReference type="EMBL" id="KAK1658448.1"/>
    </source>
</evidence>
<evidence type="ECO:0000256" key="1">
    <source>
        <dbReference type="ARBA" id="ARBA00006484"/>
    </source>
</evidence>
<evidence type="ECO:0000256" key="2">
    <source>
        <dbReference type="ARBA" id="ARBA00023002"/>
    </source>
</evidence>
<dbReference type="GO" id="GO:0016491">
    <property type="term" value="F:oxidoreductase activity"/>
    <property type="evidence" value="ECO:0007669"/>
    <property type="project" value="UniProtKB-KW"/>
</dbReference>
<evidence type="ECO:0000313" key="4">
    <source>
        <dbReference type="Proteomes" id="UP001224890"/>
    </source>
</evidence>
<dbReference type="InterPro" id="IPR036291">
    <property type="entry name" value="NAD(P)-bd_dom_sf"/>
</dbReference>
<keyword evidence="2" id="KW-0560">Oxidoreductase</keyword>
<name>A0AAJ0A9N7_9PEZI</name>
<dbReference type="PRINTS" id="PR00081">
    <property type="entry name" value="GDHRDH"/>
</dbReference>
<dbReference type="Pfam" id="PF00106">
    <property type="entry name" value="adh_short"/>
    <property type="match status" value="1"/>
</dbReference>
<dbReference type="SUPFAM" id="SSF51735">
    <property type="entry name" value="NAD(P)-binding Rossmann-fold domains"/>
    <property type="match status" value="1"/>
</dbReference>
<protein>
    <submittedName>
        <fullName evidence="3">Short-chain dehydrogenase</fullName>
    </submittedName>
</protein>
<dbReference type="Proteomes" id="UP001224890">
    <property type="component" value="Unassembled WGS sequence"/>
</dbReference>
<dbReference type="PANTHER" id="PTHR43180">
    <property type="entry name" value="3-OXOACYL-(ACYL-CARRIER-PROTEIN) REDUCTASE (AFU_ORTHOLOGUE AFUA_6G11210)"/>
    <property type="match status" value="1"/>
</dbReference>
<organism evidence="3 4">
    <name type="scientific">Colletotrichum godetiae</name>
    <dbReference type="NCBI Taxonomy" id="1209918"/>
    <lineage>
        <taxon>Eukaryota</taxon>
        <taxon>Fungi</taxon>
        <taxon>Dikarya</taxon>
        <taxon>Ascomycota</taxon>
        <taxon>Pezizomycotina</taxon>
        <taxon>Sordariomycetes</taxon>
        <taxon>Hypocreomycetidae</taxon>
        <taxon>Glomerellales</taxon>
        <taxon>Glomerellaceae</taxon>
        <taxon>Colletotrichum</taxon>
        <taxon>Colletotrichum acutatum species complex</taxon>
    </lineage>
</organism>
<comment type="caution">
    <text evidence="3">The sequence shown here is derived from an EMBL/GenBank/DDBJ whole genome shotgun (WGS) entry which is preliminary data.</text>
</comment>
<keyword evidence="4" id="KW-1185">Reference proteome</keyword>
<accession>A0AAJ0A9N7</accession>
<dbReference type="AlphaFoldDB" id="A0AAJ0A9N7"/>
<dbReference type="PANTHER" id="PTHR43180:SF11">
    <property type="entry name" value="NAD(P)-BINDING PROTEIN"/>
    <property type="match status" value="1"/>
</dbReference>